<dbReference type="CDD" id="cd02440">
    <property type="entry name" value="AdoMet_MTases"/>
    <property type="match status" value="1"/>
</dbReference>
<feature type="binding site" evidence="5">
    <location>
        <position position="191"/>
    </location>
    <ligand>
        <name>S-adenosyl-L-methionine</name>
        <dbReference type="ChEBI" id="CHEBI:59789"/>
    </ligand>
</feature>
<dbReference type="Pfam" id="PF01189">
    <property type="entry name" value="Methyltr_RsmB-F"/>
    <property type="match status" value="1"/>
</dbReference>
<dbReference type="InterPro" id="IPR029063">
    <property type="entry name" value="SAM-dependent_MTases_sf"/>
</dbReference>
<dbReference type="PANTHER" id="PTHR22807">
    <property type="entry name" value="NOP2 YEAST -RELATED NOL1/NOP2/FMU SUN DOMAIN-CONTAINING"/>
    <property type="match status" value="1"/>
</dbReference>
<dbReference type="NCBIfam" id="TIGR00446">
    <property type="entry name" value="nop2p"/>
    <property type="match status" value="1"/>
</dbReference>
<gene>
    <name evidence="7" type="ORF">SAMN04488052_101111</name>
</gene>
<keyword evidence="2 5" id="KW-0808">Transferase</keyword>
<evidence type="ECO:0000256" key="1">
    <source>
        <dbReference type="ARBA" id="ARBA00022603"/>
    </source>
</evidence>
<keyword evidence="4 5" id="KW-0694">RNA-binding</keyword>
<feature type="binding site" evidence="5">
    <location>
        <position position="174"/>
    </location>
    <ligand>
        <name>S-adenosyl-L-methionine</name>
        <dbReference type="ChEBI" id="CHEBI:59789"/>
    </ligand>
</feature>
<dbReference type="GO" id="GO:0008173">
    <property type="term" value="F:RNA methyltransferase activity"/>
    <property type="evidence" value="ECO:0007669"/>
    <property type="project" value="InterPro"/>
</dbReference>
<feature type="active site" description="Nucleophile" evidence="5">
    <location>
        <position position="243"/>
    </location>
</feature>
<evidence type="ECO:0000259" key="6">
    <source>
        <dbReference type="PROSITE" id="PS51686"/>
    </source>
</evidence>
<dbReference type="InterPro" id="IPR001678">
    <property type="entry name" value="MeTrfase_RsmB-F_NOP2_dom"/>
</dbReference>
<keyword evidence="8" id="KW-1185">Reference proteome</keyword>
<dbReference type="PRINTS" id="PR02008">
    <property type="entry name" value="RCMTFAMILY"/>
</dbReference>
<dbReference type="STRING" id="406100.SAMN04488052_101111"/>
<evidence type="ECO:0000256" key="2">
    <source>
        <dbReference type="ARBA" id="ARBA00022679"/>
    </source>
</evidence>
<dbReference type="RefSeq" id="WP_171909750.1">
    <property type="nucleotide sequence ID" value="NZ_FOEG01000001.1"/>
</dbReference>
<dbReference type="GO" id="GO:0008757">
    <property type="term" value="F:S-adenosylmethionine-dependent methyltransferase activity"/>
    <property type="evidence" value="ECO:0007669"/>
    <property type="project" value="InterPro"/>
</dbReference>
<organism evidence="7 8">
    <name type="scientific">Aquisalimonas asiatica</name>
    <dbReference type="NCBI Taxonomy" id="406100"/>
    <lineage>
        <taxon>Bacteria</taxon>
        <taxon>Pseudomonadati</taxon>
        <taxon>Pseudomonadota</taxon>
        <taxon>Gammaproteobacteria</taxon>
        <taxon>Chromatiales</taxon>
        <taxon>Ectothiorhodospiraceae</taxon>
        <taxon>Aquisalimonas</taxon>
    </lineage>
</organism>
<evidence type="ECO:0000313" key="7">
    <source>
        <dbReference type="EMBL" id="SEO44535.1"/>
    </source>
</evidence>
<keyword evidence="1 5" id="KW-0489">Methyltransferase</keyword>
<dbReference type="Gene3D" id="3.40.50.150">
    <property type="entry name" value="Vaccinia Virus protein VP39"/>
    <property type="match status" value="1"/>
</dbReference>
<dbReference type="AlphaFoldDB" id="A0A1H8PRJ0"/>
<evidence type="ECO:0000313" key="8">
    <source>
        <dbReference type="Proteomes" id="UP000199657"/>
    </source>
</evidence>
<feature type="domain" description="SAM-dependent MTase RsmB/NOP-type" evidence="6">
    <location>
        <begin position="33"/>
        <end position="317"/>
    </location>
</feature>
<evidence type="ECO:0000256" key="5">
    <source>
        <dbReference type="PROSITE-ProRule" id="PRU01023"/>
    </source>
</evidence>
<dbReference type="GO" id="GO:0003723">
    <property type="term" value="F:RNA binding"/>
    <property type="evidence" value="ECO:0007669"/>
    <property type="project" value="UniProtKB-UniRule"/>
</dbReference>
<dbReference type="PROSITE" id="PS51686">
    <property type="entry name" value="SAM_MT_RSMB_NOP"/>
    <property type="match status" value="1"/>
</dbReference>
<dbReference type="InterPro" id="IPR049560">
    <property type="entry name" value="MeTrfase_RsmB-F_NOP2_cat"/>
</dbReference>
<dbReference type="EMBL" id="FOEG01000001">
    <property type="protein sequence ID" value="SEO44535.1"/>
    <property type="molecule type" value="Genomic_DNA"/>
</dbReference>
<keyword evidence="3 5" id="KW-0949">S-adenosyl-L-methionine</keyword>
<protein>
    <submittedName>
        <fullName evidence="7">NOL1/NOP2/sun family putative RNA methylase</fullName>
    </submittedName>
</protein>
<dbReference type="InterPro" id="IPR023267">
    <property type="entry name" value="RCMT"/>
</dbReference>
<dbReference type="InterPro" id="IPR011023">
    <property type="entry name" value="Nop2p"/>
</dbReference>
<dbReference type="Gene3D" id="3.30.70.1170">
    <property type="entry name" value="Sun protein, domain 3"/>
    <property type="match status" value="1"/>
</dbReference>
<dbReference type="GO" id="GO:0001510">
    <property type="term" value="P:RNA methylation"/>
    <property type="evidence" value="ECO:0007669"/>
    <property type="project" value="InterPro"/>
</dbReference>
<proteinExistence type="inferred from homology"/>
<dbReference type="Proteomes" id="UP000199657">
    <property type="component" value="Unassembled WGS sequence"/>
</dbReference>
<dbReference type="PANTHER" id="PTHR22807:SF30">
    <property type="entry name" value="28S RRNA (CYTOSINE(4447)-C(5))-METHYLTRANSFERASE-RELATED"/>
    <property type="match status" value="1"/>
</dbReference>
<dbReference type="InterPro" id="IPR054728">
    <property type="entry name" value="RsmB-like_ferredoxin"/>
</dbReference>
<evidence type="ECO:0000256" key="3">
    <source>
        <dbReference type="ARBA" id="ARBA00022691"/>
    </source>
</evidence>
<accession>A0A1H8PRJ0</accession>
<feature type="binding site" evidence="5">
    <location>
        <begin position="123"/>
        <end position="129"/>
    </location>
    <ligand>
        <name>S-adenosyl-L-methionine</name>
        <dbReference type="ChEBI" id="CHEBI:59789"/>
    </ligand>
</feature>
<evidence type="ECO:0000256" key="4">
    <source>
        <dbReference type="ARBA" id="ARBA00022884"/>
    </source>
</evidence>
<feature type="binding site" evidence="5">
    <location>
        <position position="147"/>
    </location>
    <ligand>
        <name>S-adenosyl-L-methionine</name>
        <dbReference type="ChEBI" id="CHEBI:59789"/>
    </ligand>
</feature>
<sequence length="494" mass="54457">MTAAEHPVAPDRETLARRLCARYEGIVDDSEALVQSLLRPLPTTVWANPRRLSRDDLLEVLRADGIAATPMAWSRQGVRLDPDARPGRHWGFMAGLFQVQEEVSMLPVALLEPQPGERVLDLCAAPGNKTAQIAMAMANRGTVMANDLRKGRLAALRQTVKRLGLMNVAITAQDGQSIGARAGQFDRVLVDAPCSCEGTFRKVRVPTISTAAFRSRLAAVQVRLLERAMRLTRPGGRLVYSTCTLAPEENEAVIDTLLDRYPGELRVVPANVPGLQATPGITEWEGRRYDPAVADTLRVWPHHNDTGGFFVAVLERSADATRVEEPRWFTPPEEPRSWLEPLTERFGIPWAAFDGAVPVKRGNKHLHLAPVDHRYPEAPAPEMLGLPAVRRRSLPVKPTTAAAMLYGPEATRNVITLETAQTRRYLERHPVHGLSTEQLAACTSAGYVVLRYRGYTLGLGQLIFDRDTGTAHVESLMPKAWLRDGAALMTPEEG</sequence>
<dbReference type="GO" id="GO:0006396">
    <property type="term" value="P:RNA processing"/>
    <property type="evidence" value="ECO:0007669"/>
    <property type="project" value="InterPro"/>
</dbReference>
<name>A0A1H8PRJ0_9GAMM</name>
<dbReference type="Pfam" id="PF22458">
    <property type="entry name" value="RsmF-B_ferredox"/>
    <property type="match status" value="1"/>
</dbReference>
<reference evidence="7 8" key="1">
    <citation type="submission" date="2016-10" db="EMBL/GenBank/DDBJ databases">
        <authorList>
            <person name="de Groot N.N."/>
        </authorList>
    </citation>
    <scope>NUCLEOTIDE SEQUENCE [LARGE SCALE GENOMIC DNA]</scope>
    <source>
        <strain evidence="7 8">CGMCC 1.6291</strain>
    </source>
</reference>
<comment type="similarity">
    <text evidence="5">Belongs to the class I-like SAM-binding methyltransferase superfamily. RsmB/NOP family.</text>
</comment>
<dbReference type="SUPFAM" id="SSF53335">
    <property type="entry name" value="S-adenosyl-L-methionine-dependent methyltransferases"/>
    <property type="match status" value="1"/>
</dbReference>